<organism evidence="1 2">
    <name type="scientific">Desulfovibrio fairfieldensis</name>
    <dbReference type="NCBI Taxonomy" id="44742"/>
    <lineage>
        <taxon>Bacteria</taxon>
        <taxon>Pseudomonadati</taxon>
        <taxon>Thermodesulfobacteriota</taxon>
        <taxon>Desulfovibrionia</taxon>
        <taxon>Desulfovibrionales</taxon>
        <taxon>Desulfovibrionaceae</taxon>
        <taxon>Desulfovibrio</taxon>
    </lineage>
</organism>
<evidence type="ECO:0000313" key="1">
    <source>
        <dbReference type="EMBL" id="AMD91208.1"/>
    </source>
</evidence>
<dbReference type="EMBL" id="CP014229">
    <property type="protein sequence ID" value="AMD91208.1"/>
    <property type="molecule type" value="Genomic_DNA"/>
</dbReference>
<dbReference type="AlphaFoldDB" id="A0A0X8JM06"/>
<sequence>MLICQNLICDIYYVLNPERMLLCLQKNGNMLANKRRNNRITKKVCGVFRVIPERIAFEITQFKGVIPAKSTVIAAVDLRMVPLSPTGTALRAAFGRFAGIHVVALDACMPFGLQARPDGRPVGSVFAALHHFKCEML</sequence>
<keyword evidence="2" id="KW-1185">Reference proteome</keyword>
<dbReference type="STRING" id="44742.AXF13_14330"/>
<evidence type="ECO:0000313" key="2">
    <source>
        <dbReference type="Proteomes" id="UP000069241"/>
    </source>
</evidence>
<reference evidence="2" key="1">
    <citation type="submission" date="2016-02" db="EMBL/GenBank/DDBJ databases">
        <authorList>
            <person name="Holder M.E."/>
            <person name="Ajami N.J."/>
            <person name="Petrosino J.F."/>
        </authorList>
    </citation>
    <scope>NUCLEOTIDE SEQUENCE [LARGE SCALE GENOMIC DNA]</scope>
    <source>
        <strain evidence="2">CCUG 45958</strain>
    </source>
</reference>
<dbReference type="KEGG" id="dfi:AXF13_14330"/>
<name>A0A0X8JM06_9BACT</name>
<protein>
    <submittedName>
        <fullName evidence="1">Uncharacterized protein</fullName>
    </submittedName>
</protein>
<accession>A0A0X8JM06</accession>
<dbReference type="Proteomes" id="UP000069241">
    <property type="component" value="Chromosome"/>
</dbReference>
<gene>
    <name evidence="1" type="ORF">AXF13_14330</name>
</gene>
<proteinExistence type="predicted"/>